<evidence type="ECO:0000313" key="2">
    <source>
        <dbReference type="EMBL" id="VDC97001.1"/>
    </source>
</evidence>
<dbReference type="AlphaFoldDB" id="A0A3P6BL02"/>
<accession>A0A3P6BL02</accession>
<proteinExistence type="predicted"/>
<reference evidence="2" key="1">
    <citation type="submission" date="2018-11" db="EMBL/GenBank/DDBJ databases">
        <authorList>
            <consortium name="Genoscope - CEA"/>
            <person name="William W."/>
        </authorList>
    </citation>
    <scope>NUCLEOTIDE SEQUENCE</scope>
</reference>
<name>A0A3P6BL02_BRAOL</name>
<evidence type="ECO:0000256" key="1">
    <source>
        <dbReference type="SAM" id="Phobius"/>
    </source>
</evidence>
<organism evidence="2">
    <name type="scientific">Brassica oleracea</name>
    <name type="common">Wild cabbage</name>
    <dbReference type="NCBI Taxonomy" id="3712"/>
    <lineage>
        <taxon>Eukaryota</taxon>
        <taxon>Viridiplantae</taxon>
        <taxon>Streptophyta</taxon>
        <taxon>Embryophyta</taxon>
        <taxon>Tracheophyta</taxon>
        <taxon>Spermatophyta</taxon>
        <taxon>Magnoliopsida</taxon>
        <taxon>eudicotyledons</taxon>
        <taxon>Gunneridae</taxon>
        <taxon>Pentapetalae</taxon>
        <taxon>rosids</taxon>
        <taxon>malvids</taxon>
        <taxon>Brassicales</taxon>
        <taxon>Brassicaceae</taxon>
        <taxon>Brassiceae</taxon>
        <taxon>Brassica</taxon>
    </lineage>
</organism>
<keyword evidence="1" id="KW-0472">Membrane</keyword>
<dbReference type="EMBL" id="LR031872">
    <property type="protein sequence ID" value="VDC97001.1"/>
    <property type="molecule type" value="Genomic_DNA"/>
</dbReference>
<feature type="transmembrane region" description="Helical" evidence="1">
    <location>
        <begin position="15"/>
        <end position="37"/>
    </location>
</feature>
<sequence length="138" mass="15175">MLLQVLLMSLKAGGVGLNLTAASSIFLMVLCFFKLALEDLEKETLKWCIEITWNIPTTICVLKAGVHSVMGMADFKYVFSIYWLVVAMPHSYSMLWCLSAFPCGAVPVTKEEELPPDISSCGSDGAAKKNCLSFEELL</sequence>
<keyword evidence="1" id="KW-1133">Transmembrane helix</keyword>
<gene>
    <name evidence="2" type="ORF">BOLC3T19321H</name>
</gene>
<protein>
    <submittedName>
        <fullName evidence="2">Uncharacterized protein</fullName>
    </submittedName>
</protein>
<keyword evidence="1" id="KW-0812">Transmembrane</keyword>